<dbReference type="PANTHER" id="PTHR42966:SF2">
    <property type="entry name" value="PSEUDAMINIC ACID SYNTHASE"/>
    <property type="match status" value="1"/>
</dbReference>
<dbReference type="Gene3D" id="3.90.1210.10">
    <property type="entry name" value="Antifreeze-like/N-acetylneuraminic acid synthase C-terminal domain"/>
    <property type="match status" value="1"/>
</dbReference>
<dbReference type="PANTHER" id="PTHR42966">
    <property type="entry name" value="N-ACETYLNEURAMINATE SYNTHASE"/>
    <property type="match status" value="1"/>
</dbReference>
<sequence>MPRFELNQRVKLADHYIGKDDPVYIVAEMSANHNNDFNRAIEIIHAAKEAGADAIKLQTYTADTMTIDSDKSYFQIDGGTLWDGMTLYKLYQQAYTPWEWQPKLMEEANKLGLDCFSTPFDKTSLDFVEQMNMPAIKIASYEITDIPLIRMCAAKKKPIILATGVATLDDIRLAIEACIQEGNKDVVLLKCVSAYPTPYEDVNLNMIKGLADEYGCIMGLSDHTMGWTVPIAAVSLGARMVEKHLTLRRADGGADGAFSMEPEEFAEMVKSIRIVEKALGSSKYKLTPAQEKEREGARSLFIVEDIKKGEKLTAANIRSIRPQQGSGLPPIEYDNVIGKIASKDLFRGEPLKYDDFC</sequence>
<dbReference type="Pfam" id="PF03102">
    <property type="entry name" value="NeuB"/>
    <property type="match status" value="1"/>
</dbReference>
<dbReference type="AlphaFoldDB" id="A0A1D9P5L2"/>
<dbReference type="InterPro" id="IPR013974">
    <property type="entry name" value="SAF"/>
</dbReference>
<dbReference type="EMBL" id="CP017831">
    <property type="protein sequence ID" value="AOZ97455.1"/>
    <property type="molecule type" value="Genomic_DNA"/>
</dbReference>
<dbReference type="OrthoDB" id="9814210at2"/>
<dbReference type="InterPro" id="IPR013785">
    <property type="entry name" value="Aldolase_TIM"/>
</dbReference>
<proteinExistence type="predicted"/>
<dbReference type="SUPFAM" id="SSF51269">
    <property type="entry name" value="AFP III-like domain"/>
    <property type="match status" value="1"/>
</dbReference>
<dbReference type="InterPro" id="IPR051690">
    <property type="entry name" value="PseI-like"/>
</dbReference>
<dbReference type="PROSITE" id="PS50844">
    <property type="entry name" value="AFP_LIKE"/>
    <property type="match status" value="1"/>
</dbReference>
<organism evidence="2 3">
    <name type="scientific">Butyrivibrio hungatei</name>
    <dbReference type="NCBI Taxonomy" id="185008"/>
    <lineage>
        <taxon>Bacteria</taxon>
        <taxon>Bacillati</taxon>
        <taxon>Bacillota</taxon>
        <taxon>Clostridia</taxon>
        <taxon>Lachnospirales</taxon>
        <taxon>Lachnospiraceae</taxon>
        <taxon>Butyrivibrio</taxon>
    </lineage>
</organism>
<dbReference type="Gene3D" id="3.20.20.70">
    <property type="entry name" value="Aldolase class I"/>
    <property type="match status" value="1"/>
</dbReference>
<evidence type="ECO:0000259" key="1">
    <source>
        <dbReference type="PROSITE" id="PS50844"/>
    </source>
</evidence>
<name>A0A1D9P5L2_9FIRM</name>
<evidence type="ECO:0000313" key="2">
    <source>
        <dbReference type="EMBL" id="AOZ97455.1"/>
    </source>
</evidence>
<dbReference type="InterPro" id="IPR020030">
    <property type="entry name" value="Pseudaminic_synth_PseI"/>
</dbReference>
<dbReference type="KEGG" id="bhu:bhn_I2423"/>
<dbReference type="SMART" id="SM00858">
    <property type="entry name" value="SAF"/>
    <property type="match status" value="1"/>
</dbReference>
<accession>A0A1D9P5L2</accession>
<dbReference type="SUPFAM" id="SSF51569">
    <property type="entry name" value="Aldolase"/>
    <property type="match status" value="1"/>
</dbReference>
<protein>
    <submittedName>
        <fullName evidence="2">Pseudaminic acid synthase PseI</fullName>
    </submittedName>
</protein>
<dbReference type="Proteomes" id="UP000179284">
    <property type="component" value="Chromosome I"/>
</dbReference>
<evidence type="ECO:0000313" key="3">
    <source>
        <dbReference type="Proteomes" id="UP000179284"/>
    </source>
</evidence>
<dbReference type="GO" id="GO:0016051">
    <property type="term" value="P:carbohydrate biosynthetic process"/>
    <property type="evidence" value="ECO:0007669"/>
    <property type="project" value="InterPro"/>
</dbReference>
<dbReference type="NCBIfam" id="TIGR03586">
    <property type="entry name" value="PseI"/>
    <property type="match status" value="1"/>
</dbReference>
<dbReference type="Pfam" id="PF08666">
    <property type="entry name" value="SAF"/>
    <property type="match status" value="1"/>
</dbReference>
<gene>
    <name evidence="2" type="ORF">bhn_I2423</name>
</gene>
<dbReference type="RefSeq" id="WP_071177057.1">
    <property type="nucleotide sequence ID" value="NZ_CP017831.1"/>
</dbReference>
<keyword evidence="3" id="KW-1185">Reference proteome</keyword>
<dbReference type="CDD" id="cd11615">
    <property type="entry name" value="SAF_NeuB_like"/>
    <property type="match status" value="1"/>
</dbReference>
<dbReference type="InterPro" id="IPR013132">
    <property type="entry name" value="PseI/NeuA/B-like_N"/>
</dbReference>
<dbReference type="GO" id="GO:0047444">
    <property type="term" value="F:N-acylneuraminate-9-phosphate synthase activity"/>
    <property type="evidence" value="ECO:0007669"/>
    <property type="project" value="TreeGrafter"/>
</dbReference>
<dbReference type="InterPro" id="IPR057736">
    <property type="entry name" value="SAF_PseI/NeuA/NeuB"/>
</dbReference>
<feature type="domain" description="AFP-like" evidence="1">
    <location>
        <begin position="299"/>
        <end position="357"/>
    </location>
</feature>
<dbReference type="InterPro" id="IPR006190">
    <property type="entry name" value="SAF_AFP_Neu5Ac"/>
</dbReference>
<dbReference type="InterPro" id="IPR036732">
    <property type="entry name" value="AFP_Neu5c_C_sf"/>
</dbReference>
<reference evidence="3" key="1">
    <citation type="submission" date="2016-10" db="EMBL/GenBank/DDBJ databases">
        <title>The complete genome sequence of the rumen bacterium Butyrivibrio hungatei MB2003.</title>
        <authorList>
            <person name="Palevich N."/>
            <person name="Kelly W.J."/>
            <person name="Leahy S.C."/>
            <person name="Altermann E."/>
            <person name="Rakonjac J."/>
            <person name="Attwood G.T."/>
        </authorList>
    </citation>
    <scope>NUCLEOTIDE SEQUENCE [LARGE SCALE GENOMIC DNA]</scope>
    <source>
        <strain evidence="3">MB2003</strain>
    </source>
</reference>